<feature type="compositionally biased region" description="Low complexity" evidence="1">
    <location>
        <begin position="88"/>
        <end position="114"/>
    </location>
</feature>
<gene>
    <name evidence="2" type="ORF">DY000_02061248</name>
</gene>
<feature type="compositionally biased region" description="Basic and acidic residues" evidence="1">
    <location>
        <begin position="556"/>
        <end position="569"/>
    </location>
</feature>
<feature type="compositionally biased region" description="Polar residues" evidence="1">
    <location>
        <begin position="64"/>
        <end position="75"/>
    </location>
</feature>
<feature type="region of interest" description="Disordered" evidence="1">
    <location>
        <begin position="556"/>
        <end position="622"/>
    </location>
</feature>
<dbReference type="Proteomes" id="UP000266723">
    <property type="component" value="Unassembled WGS sequence"/>
</dbReference>
<protein>
    <recommendedName>
        <fullName evidence="4">NET domain-containing protein</fullName>
    </recommendedName>
</protein>
<keyword evidence="3" id="KW-1185">Reference proteome</keyword>
<accession>A0ABQ7ATD4</accession>
<evidence type="ECO:0000313" key="2">
    <source>
        <dbReference type="EMBL" id="KAF3517239.1"/>
    </source>
</evidence>
<comment type="caution">
    <text evidence="2">The sequence shown here is derived from an EMBL/GenBank/DDBJ whole genome shotgun (WGS) entry which is preliminary data.</text>
</comment>
<feature type="compositionally biased region" description="Basic and acidic residues" evidence="1">
    <location>
        <begin position="219"/>
        <end position="233"/>
    </location>
</feature>
<feature type="region of interest" description="Disordered" evidence="1">
    <location>
        <begin position="382"/>
        <end position="413"/>
    </location>
</feature>
<proteinExistence type="predicted"/>
<evidence type="ECO:0000313" key="3">
    <source>
        <dbReference type="Proteomes" id="UP000266723"/>
    </source>
</evidence>
<reference evidence="2 3" key="1">
    <citation type="journal article" date="2020" name="BMC Genomics">
        <title>Intraspecific diversification of the crop wild relative Brassica cretica Lam. using demographic model selection.</title>
        <authorList>
            <person name="Kioukis A."/>
            <person name="Michalopoulou V.A."/>
            <person name="Briers L."/>
            <person name="Pirintsos S."/>
            <person name="Studholme D.J."/>
            <person name="Pavlidis P."/>
            <person name="Sarris P.F."/>
        </authorList>
    </citation>
    <scope>NUCLEOTIDE SEQUENCE [LARGE SCALE GENOMIC DNA]</scope>
    <source>
        <strain evidence="3">cv. PFS-1207/04</strain>
    </source>
</reference>
<evidence type="ECO:0008006" key="4">
    <source>
        <dbReference type="Google" id="ProtNLM"/>
    </source>
</evidence>
<dbReference type="EMBL" id="QGKV02001556">
    <property type="protein sequence ID" value="KAF3517239.1"/>
    <property type="molecule type" value="Genomic_DNA"/>
</dbReference>
<feature type="region of interest" description="Disordered" evidence="1">
    <location>
        <begin position="178"/>
        <end position="286"/>
    </location>
</feature>
<name>A0ABQ7ATD4_BRACR</name>
<feature type="compositionally biased region" description="Polar residues" evidence="1">
    <location>
        <begin position="178"/>
        <end position="187"/>
    </location>
</feature>
<evidence type="ECO:0000256" key="1">
    <source>
        <dbReference type="SAM" id="MobiDB-lite"/>
    </source>
</evidence>
<feature type="compositionally biased region" description="Basic and acidic residues" evidence="1">
    <location>
        <begin position="1"/>
        <end position="10"/>
    </location>
</feature>
<feature type="region of interest" description="Disordered" evidence="1">
    <location>
        <begin position="427"/>
        <end position="450"/>
    </location>
</feature>
<feature type="compositionally biased region" description="Pro residues" evidence="1">
    <location>
        <begin position="591"/>
        <end position="611"/>
    </location>
</feature>
<feature type="compositionally biased region" description="Polar residues" evidence="1">
    <location>
        <begin position="399"/>
        <end position="411"/>
    </location>
</feature>
<feature type="region of interest" description="Disordered" evidence="1">
    <location>
        <begin position="1"/>
        <end position="114"/>
    </location>
</feature>
<sequence length="692" mass="77369">MEEAASEKNVSDTTTEGDNTVDDQQEVSYVDGQGWQYKNYHPNPNVRNNPHLFSYSKADDPVDNAQNSQGQNSGYQKPYQGRTYVLSQAQHKQFQNQKQQTAQPTTPSPTTAPQDKIKGLAMMMQQLLQGQQIQGKALNQVTTDINSRMNQMFNDLSTKYVNVASHMRQMDVQIAQTAESVKRQQGTLPGKTDNNPKECNVVALRSGRNLPDTIPKKLSAAEKGKQKEGEQPRSEALPLSDEEPEKSAETDPTPVAPPVEPVLSREYTPKVPYPIPAKTSRKDRGETKCKKMLEDLSIKLPLVDAIQMIPSMRSLMKGLISGKEILTDDPLELALICSATEHNVMSVDADGYDKMIDSAKSMERLVTYLRWQYKNYHPNPNVRNNPHLFSYSKADNPVDNAQNSQGQNSDYQKPYQGRTYVLSQAQHNQFQNQKQQTAQPTTPSPTTAPQDEIKGLATMMQQLLQGQQIQGKAMNQVTTDINSRMNHMFNDLSTKYDNVASHMRQMDVQIAQTAESVKRQQGTLPGKTDKNPKECNVVALRSGRNLQDTIPKKLSAAEKGKQKEGEQPRSEALPLSDEKPEQSVETDLTPVAPPVEPVPPSEYTPKVPYPVPAMTSRKDREETKCKKMLEDLTIKLPLVDAIQMIPSMRSLMKGLISGKVTGDRNPYRRSARASSDPLCDRAQCHVRGRGRL</sequence>
<organism evidence="2 3">
    <name type="scientific">Brassica cretica</name>
    <name type="common">Mustard</name>
    <dbReference type="NCBI Taxonomy" id="69181"/>
    <lineage>
        <taxon>Eukaryota</taxon>
        <taxon>Viridiplantae</taxon>
        <taxon>Streptophyta</taxon>
        <taxon>Embryophyta</taxon>
        <taxon>Tracheophyta</taxon>
        <taxon>Spermatophyta</taxon>
        <taxon>Magnoliopsida</taxon>
        <taxon>eudicotyledons</taxon>
        <taxon>Gunneridae</taxon>
        <taxon>Pentapetalae</taxon>
        <taxon>rosids</taxon>
        <taxon>malvids</taxon>
        <taxon>Brassicales</taxon>
        <taxon>Brassicaceae</taxon>
        <taxon>Brassiceae</taxon>
        <taxon>Brassica</taxon>
    </lineage>
</organism>